<name>A0A917A5L1_9RHOB</name>
<protein>
    <recommendedName>
        <fullName evidence="2">Tyr recombinase domain-containing protein</fullName>
    </recommendedName>
</protein>
<dbReference type="Pfam" id="PF00589">
    <property type="entry name" value="Phage_integrase"/>
    <property type="match status" value="1"/>
</dbReference>
<dbReference type="RefSeq" id="WP_188477181.1">
    <property type="nucleotide sequence ID" value="NZ_BMFJ01000001.1"/>
</dbReference>
<keyword evidence="1" id="KW-0233">DNA recombination</keyword>
<evidence type="ECO:0000259" key="2">
    <source>
        <dbReference type="Pfam" id="PF00589"/>
    </source>
</evidence>
<evidence type="ECO:0000256" key="1">
    <source>
        <dbReference type="ARBA" id="ARBA00023172"/>
    </source>
</evidence>
<dbReference type="SUPFAM" id="SSF56349">
    <property type="entry name" value="DNA breaking-rejoining enzymes"/>
    <property type="match status" value="1"/>
</dbReference>
<organism evidence="3 4">
    <name type="scientific">Primorskyibacter flagellatus</name>
    <dbReference type="NCBI Taxonomy" id="1387277"/>
    <lineage>
        <taxon>Bacteria</taxon>
        <taxon>Pseudomonadati</taxon>
        <taxon>Pseudomonadota</taxon>
        <taxon>Alphaproteobacteria</taxon>
        <taxon>Rhodobacterales</taxon>
        <taxon>Roseobacteraceae</taxon>
        <taxon>Primorskyibacter</taxon>
    </lineage>
</organism>
<dbReference type="GO" id="GO:0006310">
    <property type="term" value="P:DNA recombination"/>
    <property type="evidence" value="ECO:0007669"/>
    <property type="project" value="UniProtKB-KW"/>
</dbReference>
<feature type="domain" description="Tyr recombinase" evidence="2">
    <location>
        <begin position="244"/>
        <end position="348"/>
    </location>
</feature>
<dbReference type="CDD" id="cd00397">
    <property type="entry name" value="DNA_BRE_C"/>
    <property type="match status" value="1"/>
</dbReference>
<dbReference type="InterPro" id="IPR013762">
    <property type="entry name" value="Integrase-like_cat_sf"/>
</dbReference>
<dbReference type="AlphaFoldDB" id="A0A917A5L1"/>
<proteinExistence type="predicted"/>
<accession>A0A917A5L1</accession>
<dbReference type="InterPro" id="IPR002104">
    <property type="entry name" value="Integrase_catalytic"/>
</dbReference>
<dbReference type="GO" id="GO:0003677">
    <property type="term" value="F:DNA binding"/>
    <property type="evidence" value="ECO:0007669"/>
    <property type="project" value="InterPro"/>
</dbReference>
<comment type="caution">
    <text evidence="3">The sequence shown here is derived from an EMBL/GenBank/DDBJ whole genome shotgun (WGS) entry which is preliminary data.</text>
</comment>
<evidence type="ECO:0000313" key="3">
    <source>
        <dbReference type="EMBL" id="GGE29089.1"/>
    </source>
</evidence>
<dbReference type="EMBL" id="BMFJ01000001">
    <property type="protein sequence ID" value="GGE29089.1"/>
    <property type="molecule type" value="Genomic_DNA"/>
</dbReference>
<dbReference type="GO" id="GO:0015074">
    <property type="term" value="P:DNA integration"/>
    <property type="evidence" value="ECO:0007669"/>
    <property type="project" value="InterPro"/>
</dbReference>
<sequence>MKYEYKGLLSDRMKSGNTRWRVRVEGQRNRKITIPMGPGESGFDAYYRAARRGEVIEQVRPKKPTKGTFDELCENYIAWLKVQAEGGNYSMSTFESRRRGLDYARELRDIDQDRFGSLSVHLPGDAFTFIWDSFGVKTGAAETCFKALRAAYSWGADRGYPKHSDILTMKSKHKSKGGAVAWNDKDVEKFLTRHGPGTMARLWFALADCTAGRIGDMPDMGPPHVTEVDGKPAITWQPKKKGSSEVTVLITEMLLTELDNHDVDRGTFLTTVYGKPFASSGSLDNRVREWIVQAKITGKNGKANRSQHGIRKGVAKLLAKLGATEYEIMTTLGHSDPRTTRIYTKDAERERMAISAAQKRMRKT</sequence>
<dbReference type="InterPro" id="IPR011010">
    <property type="entry name" value="DNA_brk_join_enz"/>
</dbReference>
<gene>
    <name evidence="3" type="ORF">GCM10011360_16530</name>
</gene>
<dbReference type="Proteomes" id="UP000612855">
    <property type="component" value="Unassembled WGS sequence"/>
</dbReference>
<evidence type="ECO:0000313" key="4">
    <source>
        <dbReference type="Proteomes" id="UP000612855"/>
    </source>
</evidence>
<dbReference type="Gene3D" id="1.10.443.10">
    <property type="entry name" value="Intergrase catalytic core"/>
    <property type="match status" value="1"/>
</dbReference>
<keyword evidence="4" id="KW-1185">Reference proteome</keyword>
<reference evidence="4" key="1">
    <citation type="journal article" date="2019" name="Int. J. Syst. Evol. Microbiol.">
        <title>The Global Catalogue of Microorganisms (GCM) 10K type strain sequencing project: providing services to taxonomists for standard genome sequencing and annotation.</title>
        <authorList>
            <consortium name="The Broad Institute Genomics Platform"/>
            <consortium name="The Broad Institute Genome Sequencing Center for Infectious Disease"/>
            <person name="Wu L."/>
            <person name="Ma J."/>
        </authorList>
    </citation>
    <scope>NUCLEOTIDE SEQUENCE [LARGE SCALE GENOMIC DNA]</scope>
    <source>
        <strain evidence="4">CGMCC 1.12664</strain>
    </source>
</reference>